<keyword evidence="1" id="KW-0812">Transmembrane</keyword>
<dbReference type="Proteomes" id="UP000812287">
    <property type="component" value="Unassembled WGS sequence"/>
</dbReference>
<accession>A0A9P7VFI0</accession>
<keyword evidence="3" id="KW-1185">Reference proteome</keyword>
<proteinExistence type="predicted"/>
<comment type="caution">
    <text evidence="2">The sequence shown here is derived from an EMBL/GenBank/DDBJ whole genome shotgun (WGS) entry which is preliminary data.</text>
</comment>
<reference evidence="2" key="1">
    <citation type="submission" date="2020-11" db="EMBL/GenBank/DDBJ databases">
        <title>Adaptations for nitrogen fixation in a non-lichenized fungal sporocarp promotes dispersal by wood-feeding termites.</title>
        <authorList>
            <consortium name="DOE Joint Genome Institute"/>
            <person name="Koch R.A."/>
            <person name="Yoon G."/>
            <person name="Arayal U."/>
            <person name="Lail K."/>
            <person name="Amirebrahimi M."/>
            <person name="Labutti K."/>
            <person name="Lipzen A."/>
            <person name="Riley R."/>
            <person name="Barry K."/>
            <person name="Henrissat B."/>
            <person name="Grigoriev I.V."/>
            <person name="Herr J.R."/>
            <person name="Aime M.C."/>
        </authorList>
    </citation>
    <scope>NUCLEOTIDE SEQUENCE</scope>
    <source>
        <strain evidence="2">MCA 3950</strain>
    </source>
</reference>
<name>A0A9P7VFI0_9AGAR</name>
<dbReference type="RefSeq" id="XP_043033100.1">
    <property type="nucleotide sequence ID" value="XM_043184639.1"/>
</dbReference>
<evidence type="ECO:0000313" key="3">
    <source>
        <dbReference type="Proteomes" id="UP000812287"/>
    </source>
</evidence>
<evidence type="ECO:0000313" key="2">
    <source>
        <dbReference type="EMBL" id="KAG7439600.1"/>
    </source>
</evidence>
<dbReference type="EMBL" id="MU250589">
    <property type="protein sequence ID" value="KAG7439600.1"/>
    <property type="molecule type" value="Genomic_DNA"/>
</dbReference>
<keyword evidence="1" id="KW-1133">Transmembrane helix</keyword>
<evidence type="ECO:0000256" key="1">
    <source>
        <dbReference type="SAM" id="Phobius"/>
    </source>
</evidence>
<feature type="transmembrane region" description="Helical" evidence="1">
    <location>
        <begin position="12"/>
        <end position="34"/>
    </location>
</feature>
<dbReference type="GeneID" id="66106936"/>
<dbReference type="AlphaFoldDB" id="A0A9P7VFI0"/>
<protein>
    <submittedName>
        <fullName evidence="2">Uncharacterized protein</fullName>
    </submittedName>
</protein>
<sequence>MSFGYEDLSSNVVYSSWPVLAPIGGVILLSRLALRWYRHVTSELEDNHKLLSGFNPETVQGIEPACRHYGRFLKRILQGCSFRLIIGKHDIGELTKSAVSSPRVLHAPRIPVWPVFPGYGVHGFITDRAVCDANWHLSVIGQSLEE</sequence>
<gene>
    <name evidence="2" type="ORF">BT62DRAFT_924615</name>
</gene>
<keyword evidence="1" id="KW-0472">Membrane</keyword>
<organism evidence="2 3">
    <name type="scientific">Guyanagaster necrorhizus</name>
    <dbReference type="NCBI Taxonomy" id="856835"/>
    <lineage>
        <taxon>Eukaryota</taxon>
        <taxon>Fungi</taxon>
        <taxon>Dikarya</taxon>
        <taxon>Basidiomycota</taxon>
        <taxon>Agaricomycotina</taxon>
        <taxon>Agaricomycetes</taxon>
        <taxon>Agaricomycetidae</taxon>
        <taxon>Agaricales</taxon>
        <taxon>Marasmiineae</taxon>
        <taxon>Physalacriaceae</taxon>
        <taxon>Guyanagaster</taxon>
    </lineage>
</organism>